<dbReference type="AlphaFoldDB" id="A0A369JM18"/>
<name>A0A369JM18_HYPMA</name>
<organism evidence="1 2">
    <name type="scientific">Hypsizygus marmoreus</name>
    <name type="common">White beech mushroom</name>
    <name type="synonym">Agaricus marmoreus</name>
    <dbReference type="NCBI Taxonomy" id="39966"/>
    <lineage>
        <taxon>Eukaryota</taxon>
        <taxon>Fungi</taxon>
        <taxon>Dikarya</taxon>
        <taxon>Basidiomycota</taxon>
        <taxon>Agaricomycotina</taxon>
        <taxon>Agaricomycetes</taxon>
        <taxon>Agaricomycetidae</taxon>
        <taxon>Agaricales</taxon>
        <taxon>Tricholomatineae</taxon>
        <taxon>Lyophyllaceae</taxon>
        <taxon>Hypsizygus</taxon>
    </lineage>
</organism>
<proteinExistence type="predicted"/>
<sequence length="284" mass="31741">MSTVIQIASDWPGITGISRLMIFGDSYSSVGYDVVPVDTAPHALQPLGVPFPGFTWNEEDLPNWVGHFITKYCPPPRYIPGDNEQDEKYLESPLLVYDYAKGGDRIPGVRRQIQDRFLPHVGTKPSWAPWASNDSLFITWVGINDCAYSQEHVANIQSLFSLQEELYNAGARNFLFIDVPPIHKSPVGSRIRSTSFDNFNRELLSATREFAAAHPDVTAMIFSASATFHSILDEPQLYGFPASDSKKFGGSIWVDHIHPTSKVHDYVANAVAEFLDSVEKYQKA</sequence>
<dbReference type="OrthoDB" id="1600564at2759"/>
<dbReference type="Proteomes" id="UP000076154">
    <property type="component" value="Unassembled WGS sequence"/>
</dbReference>
<gene>
    <name evidence="1" type="primary">aes1_3</name>
    <name evidence="1" type="ORF">Hypma_011667</name>
</gene>
<evidence type="ECO:0000313" key="1">
    <source>
        <dbReference type="EMBL" id="RDB21445.1"/>
    </source>
</evidence>
<dbReference type="InterPro" id="IPR036514">
    <property type="entry name" value="SGNH_hydro_sf"/>
</dbReference>
<accession>A0A369JM18</accession>
<dbReference type="SUPFAM" id="SSF52266">
    <property type="entry name" value="SGNH hydrolase"/>
    <property type="match status" value="1"/>
</dbReference>
<dbReference type="InterPro" id="IPR001087">
    <property type="entry name" value="GDSL"/>
</dbReference>
<dbReference type="Gene3D" id="3.40.50.1110">
    <property type="entry name" value="SGNH hydrolase"/>
    <property type="match status" value="1"/>
</dbReference>
<keyword evidence="2" id="KW-1185">Reference proteome</keyword>
<comment type="caution">
    <text evidence="1">The sequence shown here is derived from an EMBL/GenBank/DDBJ whole genome shotgun (WGS) entry which is preliminary data.</text>
</comment>
<dbReference type="GO" id="GO:0016788">
    <property type="term" value="F:hydrolase activity, acting on ester bonds"/>
    <property type="evidence" value="ECO:0007669"/>
    <property type="project" value="InterPro"/>
</dbReference>
<dbReference type="Pfam" id="PF00657">
    <property type="entry name" value="Lipase_GDSL"/>
    <property type="match status" value="1"/>
</dbReference>
<dbReference type="InParanoid" id="A0A369JM18"/>
<evidence type="ECO:0000313" key="2">
    <source>
        <dbReference type="Proteomes" id="UP000076154"/>
    </source>
</evidence>
<dbReference type="STRING" id="39966.A0A369JM18"/>
<protein>
    <submittedName>
        <fullName evidence="1">Acetylesterase</fullName>
    </submittedName>
</protein>
<dbReference type="EMBL" id="LUEZ02000055">
    <property type="protein sequence ID" value="RDB21445.1"/>
    <property type="molecule type" value="Genomic_DNA"/>
</dbReference>
<reference evidence="1" key="1">
    <citation type="submission" date="2018-04" db="EMBL/GenBank/DDBJ databases">
        <title>Whole genome sequencing of Hypsizygus marmoreus.</title>
        <authorList>
            <person name="Choi I.-G."/>
            <person name="Min B."/>
            <person name="Kim J.-G."/>
            <person name="Kim S."/>
            <person name="Oh Y.-L."/>
            <person name="Kong W.-S."/>
            <person name="Park H."/>
            <person name="Jeong J."/>
            <person name="Song E.-S."/>
        </authorList>
    </citation>
    <scope>NUCLEOTIDE SEQUENCE [LARGE SCALE GENOMIC DNA]</scope>
    <source>
        <strain evidence="1">51987-8</strain>
    </source>
</reference>